<protein>
    <submittedName>
        <fullName evidence="1">Uncharacterized protein</fullName>
    </submittedName>
</protein>
<dbReference type="EMBL" id="BART01017923">
    <property type="protein sequence ID" value="GAG83697.1"/>
    <property type="molecule type" value="Genomic_DNA"/>
</dbReference>
<evidence type="ECO:0000313" key="1">
    <source>
        <dbReference type="EMBL" id="GAG83697.1"/>
    </source>
</evidence>
<comment type="caution">
    <text evidence="1">The sequence shown here is derived from an EMBL/GenBank/DDBJ whole genome shotgun (WGS) entry which is preliminary data.</text>
</comment>
<reference evidence="1" key="1">
    <citation type="journal article" date="2014" name="Front. Microbiol.">
        <title>High frequency of phylogenetically diverse reductive dehalogenase-homologous genes in deep subseafloor sedimentary metagenomes.</title>
        <authorList>
            <person name="Kawai M."/>
            <person name="Futagami T."/>
            <person name="Toyoda A."/>
            <person name="Takaki Y."/>
            <person name="Nishi S."/>
            <person name="Hori S."/>
            <person name="Arai W."/>
            <person name="Tsubouchi T."/>
            <person name="Morono Y."/>
            <person name="Uchiyama I."/>
            <person name="Ito T."/>
            <person name="Fujiyama A."/>
            <person name="Inagaki F."/>
            <person name="Takami H."/>
        </authorList>
    </citation>
    <scope>NUCLEOTIDE SEQUENCE</scope>
    <source>
        <strain evidence="1">Expedition CK06-06</strain>
    </source>
</reference>
<gene>
    <name evidence="1" type="ORF">S01H4_33958</name>
</gene>
<proteinExistence type="predicted"/>
<name>X1BRA6_9ZZZZ</name>
<dbReference type="AlphaFoldDB" id="X1BRA6"/>
<organism evidence="1">
    <name type="scientific">marine sediment metagenome</name>
    <dbReference type="NCBI Taxonomy" id="412755"/>
    <lineage>
        <taxon>unclassified sequences</taxon>
        <taxon>metagenomes</taxon>
        <taxon>ecological metagenomes</taxon>
    </lineage>
</organism>
<accession>X1BRA6</accession>
<sequence length="29" mass="3416">LKTPNTLERKMYKGVIKDLFKLIVILIID</sequence>
<feature type="non-terminal residue" evidence="1">
    <location>
        <position position="1"/>
    </location>
</feature>